<evidence type="ECO:0000313" key="9">
    <source>
        <dbReference type="EMBL" id="AUH62846.1"/>
    </source>
</evidence>
<dbReference type="InterPro" id="IPR002549">
    <property type="entry name" value="AI-2E-like"/>
</dbReference>
<feature type="compositionally biased region" description="Polar residues" evidence="7">
    <location>
        <begin position="170"/>
        <end position="180"/>
    </location>
</feature>
<dbReference type="GO" id="GO:0055085">
    <property type="term" value="P:transmembrane transport"/>
    <property type="evidence" value="ECO:0007669"/>
    <property type="project" value="TreeGrafter"/>
</dbReference>
<evidence type="ECO:0000256" key="5">
    <source>
        <dbReference type="ARBA" id="ARBA00023136"/>
    </source>
</evidence>
<dbReference type="PANTHER" id="PTHR21716:SF16">
    <property type="entry name" value="BLL1467 PROTEIN"/>
    <property type="match status" value="1"/>
</dbReference>
<feature type="transmembrane region" description="Helical" evidence="8">
    <location>
        <begin position="365"/>
        <end position="387"/>
    </location>
</feature>
<keyword evidence="10" id="KW-1185">Reference proteome</keyword>
<evidence type="ECO:0000256" key="6">
    <source>
        <dbReference type="SAM" id="Coils"/>
    </source>
</evidence>
<keyword evidence="3 8" id="KW-0812">Transmembrane</keyword>
<dbReference type="EMBL" id="CP025430">
    <property type="protein sequence ID" value="AUH62846.1"/>
    <property type="molecule type" value="Genomic_DNA"/>
</dbReference>
<dbReference type="Proteomes" id="UP000234530">
    <property type="component" value="Chromosome"/>
</dbReference>
<feature type="transmembrane region" description="Helical" evidence="8">
    <location>
        <begin position="290"/>
        <end position="320"/>
    </location>
</feature>
<accession>A0A2H5EU75</accession>
<evidence type="ECO:0000256" key="8">
    <source>
        <dbReference type="SAM" id="Phobius"/>
    </source>
</evidence>
<evidence type="ECO:0000256" key="7">
    <source>
        <dbReference type="SAM" id="MobiDB-lite"/>
    </source>
</evidence>
<feature type="region of interest" description="Disordered" evidence="7">
    <location>
        <begin position="161"/>
        <end position="223"/>
    </location>
</feature>
<feature type="compositionally biased region" description="Polar residues" evidence="7">
    <location>
        <begin position="191"/>
        <end position="201"/>
    </location>
</feature>
<name>A0A2H5EU75_9RHOB</name>
<feature type="transmembrane region" description="Helical" evidence="8">
    <location>
        <begin position="407"/>
        <end position="428"/>
    </location>
</feature>
<dbReference type="RefSeq" id="WP_101750890.1">
    <property type="nucleotide sequence ID" value="NZ_CP025430.1"/>
</dbReference>
<proteinExistence type="inferred from homology"/>
<keyword evidence="5 8" id="KW-0472">Membrane</keyword>
<dbReference type="KEGG" id="pzh:CX676_00595"/>
<organism evidence="9 10">
    <name type="scientific">Paracoccus zhejiangensis</name>
    <dbReference type="NCBI Taxonomy" id="1077935"/>
    <lineage>
        <taxon>Bacteria</taxon>
        <taxon>Pseudomonadati</taxon>
        <taxon>Pseudomonadota</taxon>
        <taxon>Alphaproteobacteria</taxon>
        <taxon>Rhodobacterales</taxon>
        <taxon>Paracoccaceae</taxon>
        <taxon>Paracoccus</taxon>
    </lineage>
</organism>
<feature type="transmembrane region" description="Helical" evidence="8">
    <location>
        <begin position="340"/>
        <end position="358"/>
    </location>
</feature>
<feature type="transmembrane region" description="Helical" evidence="8">
    <location>
        <begin position="246"/>
        <end position="269"/>
    </location>
</feature>
<feature type="compositionally biased region" description="Polar residues" evidence="7">
    <location>
        <begin position="211"/>
        <end position="223"/>
    </location>
</feature>
<feature type="transmembrane region" description="Helical" evidence="8">
    <location>
        <begin position="32"/>
        <end position="49"/>
    </location>
</feature>
<evidence type="ECO:0000256" key="1">
    <source>
        <dbReference type="ARBA" id="ARBA00004141"/>
    </source>
</evidence>
<dbReference type="AlphaFoldDB" id="A0A2H5EU75"/>
<dbReference type="Pfam" id="PF01594">
    <property type="entry name" value="AI-2E_transport"/>
    <property type="match status" value="2"/>
</dbReference>
<feature type="transmembrane region" description="Helical" evidence="8">
    <location>
        <begin position="84"/>
        <end position="105"/>
    </location>
</feature>
<evidence type="ECO:0000256" key="3">
    <source>
        <dbReference type="ARBA" id="ARBA00022692"/>
    </source>
</evidence>
<dbReference type="PANTHER" id="PTHR21716">
    <property type="entry name" value="TRANSMEMBRANE PROTEIN"/>
    <property type="match status" value="1"/>
</dbReference>
<comment type="similarity">
    <text evidence="2">Belongs to the autoinducer-2 exporter (AI-2E) (TC 2.A.86) family.</text>
</comment>
<reference evidence="9 10" key="1">
    <citation type="journal article" date="2013" name="Antonie Van Leeuwenhoek">
        <title>Paracoccus zhejiangensis sp. nov., isolated from activated sludge in wastewater-treatment system.</title>
        <authorList>
            <person name="Wu Z.G."/>
            <person name="Zhang D.F."/>
            <person name="Liu Y.L."/>
            <person name="Wang F."/>
            <person name="Jiang X."/>
            <person name="Li C."/>
            <person name="Li S.P."/>
            <person name="Hong Q."/>
            <person name="Li W.J."/>
        </authorList>
    </citation>
    <scope>NUCLEOTIDE SEQUENCE [LARGE SCALE GENOMIC DNA]</scope>
    <source>
        <strain evidence="9 10">J6</strain>
    </source>
</reference>
<feature type="region of interest" description="Disordered" evidence="7">
    <location>
        <begin position="1"/>
        <end position="28"/>
    </location>
</feature>
<gene>
    <name evidence="9" type="ORF">CX676_00595</name>
</gene>
<feature type="transmembrane region" description="Helical" evidence="8">
    <location>
        <begin position="55"/>
        <end position="72"/>
    </location>
</feature>
<sequence>MTEPTPRPAPSQDDAEVATKAVTAPPEPKRSFPRWAVIGTFLIVLFWFVAYAQAFLMPVSLALLLFFVFIPIRRFLERRGIGATISATLITMGMIVLVVGLGYLASGPVSQIVEDAPTISERLKERATEIRSQFRKIEEVAEQIDEATNAGEVTDAIQGEGEAEGEAGTAVSTDLTQPRTNGLPASPIEDAQTQVINDPNATTTVTTSTTEAANGEQTETRDITVQVNNSDRPSTMGQALSLGPAAFGQVIFTLVLLFFMISSGDLLYLKIVQSFDKLSEKRRAYEALRAIEGSLSTYLGAITIINAGLGLCIGIAMWIWGMPSPLLFGLGGFVLNFIPYIGAIGGTALAGVVALFVFPDLLTPVLVAGTYLALTSIEGQLITPYFVSRRLQLNTVVVFLTVAIWAWLWSVIGMIVAVPMLVVLRVLAEHIPGMEKFGNFLAGEIPPDMMDEDEKEAR</sequence>
<evidence type="ECO:0000256" key="2">
    <source>
        <dbReference type="ARBA" id="ARBA00009773"/>
    </source>
</evidence>
<dbReference type="GO" id="GO:0016020">
    <property type="term" value="C:membrane"/>
    <property type="evidence" value="ECO:0007669"/>
    <property type="project" value="UniProtKB-SubCell"/>
</dbReference>
<keyword evidence="6" id="KW-0175">Coiled coil</keyword>
<evidence type="ECO:0000256" key="4">
    <source>
        <dbReference type="ARBA" id="ARBA00022989"/>
    </source>
</evidence>
<dbReference type="OrthoDB" id="9799225at2"/>
<comment type="subcellular location">
    <subcellularLocation>
        <location evidence="1">Membrane</location>
        <topology evidence="1">Multi-pass membrane protein</topology>
    </subcellularLocation>
</comment>
<evidence type="ECO:0000313" key="10">
    <source>
        <dbReference type="Proteomes" id="UP000234530"/>
    </source>
</evidence>
<protein>
    <submittedName>
        <fullName evidence="9">AI-2E family transporter</fullName>
    </submittedName>
</protein>
<feature type="coiled-coil region" evidence="6">
    <location>
        <begin position="120"/>
        <end position="150"/>
    </location>
</feature>
<keyword evidence="4 8" id="KW-1133">Transmembrane helix</keyword>